<evidence type="ECO:0000313" key="2">
    <source>
        <dbReference type="EMBL" id="OUI99281.1"/>
    </source>
</evidence>
<gene>
    <name evidence="2" type="ORF">HK14_14460</name>
</gene>
<sequence length="80" mass="8205">MTQTITTVQGSTVQGGGTVSIIARGDNAADAHNGDLSAVAAHIAGDDIIAAAQNSMTFSAGRDTTQSESRLRPFRLRTSS</sequence>
<organism evidence="2 3">
    <name type="scientific">Acetobacter cibinongensis</name>
    <dbReference type="NCBI Taxonomy" id="146475"/>
    <lineage>
        <taxon>Bacteria</taxon>
        <taxon>Pseudomonadati</taxon>
        <taxon>Pseudomonadota</taxon>
        <taxon>Alphaproteobacteria</taxon>
        <taxon>Acetobacterales</taxon>
        <taxon>Acetobacteraceae</taxon>
        <taxon>Acetobacter</taxon>
    </lineage>
</organism>
<comment type="caution">
    <text evidence="2">The sequence shown here is derived from an EMBL/GenBank/DDBJ whole genome shotgun (WGS) entry which is preliminary data.</text>
</comment>
<evidence type="ECO:0000313" key="3">
    <source>
        <dbReference type="Proteomes" id="UP000196086"/>
    </source>
</evidence>
<dbReference type="AlphaFoldDB" id="A0A1Z5YRJ8"/>
<name>A0A1Z5YRJ8_9PROT</name>
<evidence type="ECO:0000256" key="1">
    <source>
        <dbReference type="SAM" id="MobiDB-lite"/>
    </source>
</evidence>
<feature type="region of interest" description="Disordered" evidence="1">
    <location>
        <begin position="58"/>
        <end position="80"/>
    </location>
</feature>
<accession>A0A1Z5YRJ8</accession>
<proteinExistence type="predicted"/>
<dbReference type="Proteomes" id="UP000196086">
    <property type="component" value="Unassembled WGS sequence"/>
</dbReference>
<reference evidence="2 3" key="1">
    <citation type="submission" date="2014-06" db="EMBL/GenBank/DDBJ databases">
        <authorList>
            <person name="Ju J."/>
            <person name="Zhang J."/>
        </authorList>
    </citation>
    <scope>NUCLEOTIDE SEQUENCE [LARGE SCALE GENOMIC DNA]</scope>
    <source>
        <strain evidence="2 3">DsW_47</strain>
    </source>
</reference>
<dbReference type="EMBL" id="JOMQ01000075">
    <property type="protein sequence ID" value="OUI99281.1"/>
    <property type="molecule type" value="Genomic_DNA"/>
</dbReference>
<protein>
    <submittedName>
        <fullName evidence="2">Uncharacterized protein</fullName>
    </submittedName>
</protein>
<feature type="compositionally biased region" description="Polar residues" evidence="1">
    <location>
        <begin position="58"/>
        <end position="68"/>
    </location>
</feature>
<dbReference type="GO" id="GO:0003824">
    <property type="term" value="F:catalytic activity"/>
    <property type="evidence" value="ECO:0007669"/>
    <property type="project" value="UniProtKB-ARBA"/>
</dbReference>
<dbReference type="Pfam" id="PF13332">
    <property type="entry name" value="Fil_haemagg_2"/>
    <property type="match status" value="1"/>
</dbReference>
<dbReference type="InterPro" id="IPR025157">
    <property type="entry name" value="Hemagglutinin_rpt"/>
</dbReference>